<keyword evidence="3" id="KW-1185">Reference proteome</keyword>
<dbReference type="EMBL" id="CP073355">
    <property type="protein sequence ID" value="URA11148.1"/>
    <property type="molecule type" value="Genomic_DNA"/>
</dbReference>
<evidence type="ECO:0000313" key="2">
    <source>
        <dbReference type="EMBL" id="URA11148.1"/>
    </source>
</evidence>
<gene>
    <name evidence="2" type="ORF">KDW03_04965</name>
</gene>
<reference evidence="2" key="1">
    <citation type="submission" date="2021-04" db="EMBL/GenBank/DDBJ databases">
        <authorList>
            <person name="Postec A."/>
        </authorList>
    </citation>
    <scope>NUCLEOTIDE SEQUENCE</scope>
    <source>
        <strain evidence="2">F1F22</strain>
    </source>
</reference>
<dbReference type="SUPFAM" id="SSF160246">
    <property type="entry name" value="EspE N-terminal domain-like"/>
    <property type="match status" value="1"/>
</dbReference>
<accession>A0AAX3BG39</accession>
<name>A0AAX3BG39_9SPIR</name>
<reference evidence="2" key="2">
    <citation type="submission" date="2022-06" db="EMBL/GenBank/DDBJ databases">
        <title>Thermospira aquatica gen. nov., sp. nov.</title>
        <authorList>
            <person name="Ben Ali Gam Z."/>
            <person name="Labat M."/>
        </authorList>
    </citation>
    <scope>NUCLEOTIDE SEQUENCE</scope>
    <source>
        <strain evidence="2">F1F22</strain>
    </source>
</reference>
<sequence length="162" mass="18855">MKFGEVLLHLKMVTEKQLQMALEEQEYNIQTSNYTEPIGHILLRNGVITPEQHEEALLFYFQQLAEDSSQPPYVRETAKVACWALENKNSQHSLSEETKLAILKQIKEYEERIAYLEKSLAALNDMEPSPVVQESLARENTELKNLIQKIQNLRHDLEVFSR</sequence>
<dbReference type="RefSeq" id="WP_271436283.1">
    <property type="nucleotide sequence ID" value="NZ_CP073355.1"/>
</dbReference>
<dbReference type="KEGG" id="taqu:KDW03_04965"/>
<proteinExistence type="predicted"/>
<feature type="coiled-coil region" evidence="1">
    <location>
        <begin position="106"/>
        <end position="156"/>
    </location>
</feature>
<keyword evidence="1" id="KW-0175">Coiled coil</keyword>
<dbReference type="Proteomes" id="UP001056539">
    <property type="component" value="Chromosome"/>
</dbReference>
<protein>
    <submittedName>
        <fullName evidence="2">Uncharacterized protein</fullName>
    </submittedName>
</protein>
<dbReference type="InterPro" id="IPR037257">
    <property type="entry name" value="T2SS_E_N_sf"/>
</dbReference>
<evidence type="ECO:0000256" key="1">
    <source>
        <dbReference type="SAM" id="Coils"/>
    </source>
</evidence>
<dbReference type="AlphaFoldDB" id="A0AAX3BG39"/>
<organism evidence="2 3">
    <name type="scientific">Thermospira aquatica</name>
    <dbReference type="NCBI Taxonomy" id="2828656"/>
    <lineage>
        <taxon>Bacteria</taxon>
        <taxon>Pseudomonadati</taxon>
        <taxon>Spirochaetota</taxon>
        <taxon>Spirochaetia</taxon>
        <taxon>Brevinematales</taxon>
        <taxon>Thermospiraceae</taxon>
        <taxon>Thermospira</taxon>
    </lineage>
</organism>
<evidence type="ECO:0000313" key="3">
    <source>
        <dbReference type="Proteomes" id="UP001056539"/>
    </source>
</evidence>